<dbReference type="Proteomes" id="UP000478052">
    <property type="component" value="Unassembled WGS sequence"/>
</dbReference>
<reference evidence="1 2" key="1">
    <citation type="submission" date="2019-08" db="EMBL/GenBank/DDBJ databases">
        <title>Whole genome of Aphis craccivora.</title>
        <authorList>
            <person name="Voronova N.V."/>
            <person name="Shulinski R.S."/>
            <person name="Bandarenka Y.V."/>
            <person name="Zhorov D.G."/>
            <person name="Warner D."/>
        </authorList>
    </citation>
    <scope>NUCLEOTIDE SEQUENCE [LARGE SCALE GENOMIC DNA]</scope>
    <source>
        <strain evidence="1">180601</strain>
        <tissue evidence="1">Whole Body</tissue>
    </source>
</reference>
<evidence type="ECO:0000313" key="1">
    <source>
        <dbReference type="EMBL" id="KAF0748544.1"/>
    </source>
</evidence>
<name>A0A6G0Y3Y7_APHCR</name>
<keyword evidence="2" id="KW-1185">Reference proteome</keyword>
<dbReference type="OrthoDB" id="10381084at2759"/>
<feature type="non-terminal residue" evidence="1">
    <location>
        <position position="136"/>
    </location>
</feature>
<evidence type="ECO:0000313" key="2">
    <source>
        <dbReference type="Proteomes" id="UP000478052"/>
    </source>
</evidence>
<accession>A0A6G0Y3Y7</accession>
<proteinExistence type="predicted"/>
<comment type="caution">
    <text evidence="1">The sequence shown here is derived from an EMBL/GenBank/DDBJ whole genome shotgun (WGS) entry which is preliminary data.</text>
</comment>
<gene>
    <name evidence="1" type="ORF">FWK35_00025901</name>
</gene>
<dbReference type="EMBL" id="VUJU01006436">
    <property type="protein sequence ID" value="KAF0748544.1"/>
    <property type="molecule type" value="Genomic_DNA"/>
</dbReference>
<sequence>MNNSYSDIILDEMKPNTLVGHKKTSTQLLSTFEVQTLDHCEFTKVDDPAVVYCSVSKQKLILHSPISDVSDERKKIMIRSSSQFQQQQTPSTSMSANNIKNNLFPLHNSDGSKGSATVFRIGTNKKYDFGMSFKHH</sequence>
<protein>
    <submittedName>
        <fullName evidence="1">Uncharacterized protein</fullName>
    </submittedName>
</protein>
<organism evidence="1 2">
    <name type="scientific">Aphis craccivora</name>
    <name type="common">Cowpea aphid</name>
    <dbReference type="NCBI Taxonomy" id="307492"/>
    <lineage>
        <taxon>Eukaryota</taxon>
        <taxon>Metazoa</taxon>
        <taxon>Ecdysozoa</taxon>
        <taxon>Arthropoda</taxon>
        <taxon>Hexapoda</taxon>
        <taxon>Insecta</taxon>
        <taxon>Pterygota</taxon>
        <taxon>Neoptera</taxon>
        <taxon>Paraneoptera</taxon>
        <taxon>Hemiptera</taxon>
        <taxon>Sternorrhyncha</taxon>
        <taxon>Aphidomorpha</taxon>
        <taxon>Aphidoidea</taxon>
        <taxon>Aphididae</taxon>
        <taxon>Aphidini</taxon>
        <taxon>Aphis</taxon>
        <taxon>Aphis</taxon>
    </lineage>
</organism>
<dbReference type="AlphaFoldDB" id="A0A6G0Y3Y7"/>